<evidence type="ECO:0000259" key="2">
    <source>
        <dbReference type="Pfam" id="PF23653"/>
    </source>
</evidence>
<dbReference type="Proteomes" id="UP000325116">
    <property type="component" value="Unassembled WGS sequence"/>
</dbReference>
<keyword evidence="1" id="KW-0175">Coiled coil</keyword>
<evidence type="ECO:0000256" key="1">
    <source>
        <dbReference type="SAM" id="Coils"/>
    </source>
</evidence>
<feature type="domain" description="DUF7149" evidence="2">
    <location>
        <begin position="14"/>
        <end position="145"/>
    </location>
</feature>
<gene>
    <name evidence="3" type="ORF">EPJ80_08955</name>
</gene>
<dbReference type="EMBL" id="SAXT01000005">
    <property type="protein sequence ID" value="TXJ11829.1"/>
    <property type="molecule type" value="Genomic_DNA"/>
</dbReference>
<sequence>MKSITKEAKELLKRRDLLKSSIFSNLSNTEELNNLSEKLEIYKNGIKKAKEDKESEEHCKNILKDFLNGAFKYNCNTKGKIDLTIKYEGDIKEIIETKNYDNKTEMIKDNDYYYKSFYQSVLYYYQSRKNINKDMTVEHIIITDF</sequence>
<reference evidence="3 4" key="1">
    <citation type="journal article" date="1992" name="Lakartidningen">
        <title>[Penicillin V and not amoxicillin is the first choice preparation in acute otitis].</title>
        <authorList>
            <person name="Kamme C."/>
            <person name="Lundgren K."/>
            <person name="Prellner K."/>
        </authorList>
    </citation>
    <scope>NUCLEOTIDE SEQUENCE [LARGE SCALE GENOMIC DNA]</scope>
    <source>
        <strain evidence="3 4">W1</strain>
    </source>
</reference>
<evidence type="ECO:0000313" key="4">
    <source>
        <dbReference type="Proteomes" id="UP000325116"/>
    </source>
</evidence>
<accession>A0A5C8CET2</accession>
<proteinExistence type="predicted"/>
<dbReference type="InterPro" id="IPR055573">
    <property type="entry name" value="DUF7149"/>
</dbReference>
<dbReference type="RefSeq" id="WP_147758722.1">
    <property type="nucleotide sequence ID" value="NZ_SAXT01000005.1"/>
</dbReference>
<evidence type="ECO:0000313" key="3">
    <source>
        <dbReference type="EMBL" id="TXJ11829.1"/>
    </source>
</evidence>
<comment type="caution">
    <text evidence="3">The sequence shown here is derived from an EMBL/GenBank/DDBJ whole genome shotgun (WGS) entry which is preliminary data.</text>
</comment>
<feature type="coiled-coil region" evidence="1">
    <location>
        <begin position="1"/>
        <end position="52"/>
    </location>
</feature>
<dbReference type="AlphaFoldDB" id="A0A5C8CET2"/>
<dbReference type="Pfam" id="PF23653">
    <property type="entry name" value="DUF7149"/>
    <property type="match status" value="1"/>
</dbReference>
<organism evidence="3 4">
    <name type="scientific">Brachyspira aalborgi</name>
    <dbReference type="NCBI Taxonomy" id="29522"/>
    <lineage>
        <taxon>Bacteria</taxon>
        <taxon>Pseudomonadati</taxon>
        <taxon>Spirochaetota</taxon>
        <taxon>Spirochaetia</taxon>
        <taxon>Brachyspirales</taxon>
        <taxon>Brachyspiraceae</taxon>
        <taxon>Brachyspira</taxon>
    </lineage>
</organism>
<protein>
    <recommendedName>
        <fullName evidence="2">DUF7149 domain-containing protein</fullName>
    </recommendedName>
</protein>
<name>A0A5C8CET2_9SPIR</name>